<dbReference type="STRING" id="1509407.A0A0L1IYT6"/>
<feature type="region of interest" description="Disordered" evidence="1">
    <location>
        <begin position="383"/>
        <end position="425"/>
    </location>
</feature>
<name>A0A0L1IYT6_ASPN3</name>
<dbReference type="RefSeq" id="XP_015405483.1">
    <property type="nucleotide sequence ID" value="XM_015552570.1"/>
</dbReference>
<sequence length="460" mass="46686">MQTESSSHFIADEDEDEVSESESATLTSSHMAASSSSAPATHLSETATTNTLAHGYSTSRASISKTLDTTHSTLLSDALSRADVVRASSAAVVSSEIAEPTVTTTTVTSTIYRHRSSTATASRTPSSHSSSPFGASASTWKTARPSSHLPPTVSATPISPSAIGHPGSTTAQSSTIKQTSSHLFRGSTAATNIGSTASSSPTVGVIRTLPGAGSPGISAGAHQSPTASQSSHTSVHLTSGTIRNTHTSNTWTVHPTAAASHTTPISRSPTASRVSITHSPSTGIPITKGPTVPDVTGTVVSGTGIIIIIPGKSTSRNITIPLSPDDNIPSTGTVSMSTTSVPQVTTPAWATSQTTHAVSPHAPGLVTVHSTSTATKVVTVELPRPTTTTTSVAVPSERTATQATASKKAPAPVSDSPDNGSSLVVNPVSPMFLTVTETKTVTEKTVETRTTLMTVTTTAG</sequence>
<dbReference type="AlphaFoldDB" id="A0A0L1IYT6"/>
<feature type="region of interest" description="Disordered" evidence="1">
    <location>
        <begin position="113"/>
        <end position="238"/>
    </location>
</feature>
<evidence type="ECO:0000256" key="1">
    <source>
        <dbReference type="SAM" id="MobiDB-lite"/>
    </source>
</evidence>
<feature type="region of interest" description="Disordered" evidence="1">
    <location>
        <begin position="256"/>
        <end position="290"/>
    </location>
</feature>
<dbReference type="GeneID" id="26809118"/>
<gene>
    <name evidence="2" type="ORF">ANOM_007314</name>
</gene>
<dbReference type="EMBL" id="JNOM01000200">
    <property type="protein sequence ID" value="KNG84560.1"/>
    <property type="molecule type" value="Genomic_DNA"/>
</dbReference>
<accession>A0A0L1IYT6</accession>
<reference evidence="2 3" key="1">
    <citation type="submission" date="2014-06" db="EMBL/GenBank/DDBJ databases">
        <title>The Genome of the Aflatoxigenic Filamentous Fungus Aspergillus nomius.</title>
        <authorList>
            <person name="Moore M.G."/>
            <person name="Shannon B.M."/>
            <person name="Brian M.M."/>
        </authorList>
    </citation>
    <scope>NUCLEOTIDE SEQUENCE [LARGE SCALE GENOMIC DNA]</scope>
    <source>
        <strain evidence="2 3">NRRL 13137</strain>
    </source>
</reference>
<comment type="caution">
    <text evidence="2">The sequence shown here is derived from an EMBL/GenBank/DDBJ whole genome shotgun (WGS) entry which is preliminary data.</text>
</comment>
<feature type="compositionally biased region" description="Low complexity" evidence="1">
    <location>
        <begin position="21"/>
        <end position="44"/>
    </location>
</feature>
<dbReference type="Proteomes" id="UP000037505">
    <property type="component" value="Unassembled WGS sequence"/>
</dbReference>
<organism evidence="2 3">
    <name type="scientific">Aspergillus nomiae NRRL (strain ATCC 15546 / NRRL 13137 / CBS 260.88 / M93)</name>
    <dbReference type="NCBI Taxonomy" id="1509407"/>
    <lineage>
        <taxon>Eukaryota</taxon>
        <taxon>Fungi</taxon>
        <taxon>Dikarya</taxon>
        <taxon>Ascomycota</taxon>
        <taxon>Pezizomycotina</taxon>
        <taxon>Eurotiomycetes</taxon>
        <taxon>Eurotiomycetidae</taxon>
        <taxon>Eurotiales</taxon>
        <taxon>Aspergillaceae</taxon>
        <taxon>Aspergillus</taxon>
        <taxon>Aspergillus subgen. Circumdati</taxon>
    </lineage>
</organism>
<evidence type="ECO:0000313" key="2">
    <source>
        <dbReference type="EMBL" id="KNG84560.1"/>
    </source>
</evidence>
<feature type="compositionally biased region" description="Low complexity" evidence="1">
    <location>
        <begin position="117"/>
        <end position="139"/>
    </location>
</feature>
<feature type="compositionally biased region" description="Low complexity" evidence="1">
    <location>
        <begin position="383"/>
        <end position="395"/>
    </location>
</feature>
<evidence type="ECO:0000313" key="3">
    <source>
        <dbReference type="Proteomes" id="UP000037505"/>
    </source>
</evidence>
<dbReference type="OrthoDB" id="4509312at2759"/>
<protein>
    <submittedName>
        <fullName evidence="2">Uncharacterized protein</fullName>
    </submittedName>
</protein>
<feature type="compositionally biased region" description="Polar residues" evidence="1">
    <location>
        <begin position="256"/>
        <end position="284"/>
    </location>
</feature>
<feature type="region of interest" description="Disordered" evidence="1">
    <location>
        <begin position="1"/>
        <end position="44"/>
    </location>
</feature>
<proteinExistence type="predicted"/>
<feature type="compositionally biased region" description="Polar residues" evidence="1">
    <location>
        <begin position="167"/>
        <end position="202"/>
    </location>
</feature>
<keyword evidence="3" id="KW-1185">Reference proteome</keyword>
<feature type="compositionally biased region" description="Low complexity" evidence="1">
    <location>
        <begin position="210"/>
        <end position="221"/>
    </location>
</feature>
<feature type="compositionally biased region" description="Polar residues" evidence="1">
    <location>
        <begin position="223"/>
        <end position="238"/>
    </location>
</feature>